<organism evidence="9 10">
    <name type="scientific">Anaerorhabdus furcosa</name>
    <dbReference type="NCBI Taxonomy" id="118967"/>
    <lineage>
        <taxon>Bacteria</taxon>
        <taxon>Bacillati</taxon>
        <taxon>Bacillota</taxon>
        <taxon>Erysipelotrichia</taxon>
        <taxon>Erysipelotrichales</taxon>
        <taxon>Erysipelotrichaceae</taxon>
        <taxon>Anaerorhabdus</taxon>
    </lineage>
</organism>
<gene>
    <name evidence="7" type="primary">mraZ</name>
    <name evidence="9" type="ORF">SAMN02745191_1811</name>
</gene>
<feature type="domain" description="SpoVT-AbrB" evidence="8">
    <location>
        <begin position="76"/>
        <end position="119"/>
    </location>
</feature>
<dbReference type="InterPro" id="IPR007159">
    <property type="entry name" value="SpoVT-AbrB_dom"/>
</dbReference>
<dbReference type="InterPro" id="IPR038619">
    <property type="entry name" value="MraZ_sf"/>
</dbReference>
<dbReference type="InterPro" id="IPR003444">
    <property type="entry name" value="MraZ"/>
</dbReference>
<keyword evidence="4 7" id="KW-0805">Transcription regulation</keyword>
<dbReference type="GO" id="GO:0000976">
    <property type="term" value="F:transcription cis-regulatory region binding"/>
    <property type="evidence" value="ECO:0007669"/>
    <property type="project" value="TreeGrafter"/>
</dbReference>
<dbReference type="OrthoDB" id="9807753at2"/>
<evidence type="ECO:0000313" key="9">
    <source>
        <dbReference type="EMBL" id="SJZ84702.1"/>
    </source>
</evidence>
<keyword evidence="2 7" id="KW-0963">Cytoplasm</keyword>
<keyword evidence="10" id="KW-1185">Reference proteome</keyword>
<dbReference type="InterPro" id="IPR035642">
    <property type="entry name" value="MraZ_N"/>
</dbReference>
<protein>
    <recommendedName>
        <fullName evidence="1 7">Transcriptional regulator MraZ</fullName>
    </recommendedName>
</protein>
<dbReference type="PANTHER" id="PTHR34701:SF1">
    <property type="entry name" value="TRANSCRIPTIONAL REGULATOR MRAZ"/>
    <property type="match status" value="1"/>
</dbReference>
<dbReference type="GO" id="GO:0003700">
    <property type="term" value="F:DNA-binding transcription factor activity"/>
    <property type="evidence" value="ECO:0007669"/>
    <property type="project" value="UniProtKB-UniRule"/>
</dbReference>
<evidence type="ECO:0000259" key="8">
    <source>
        <dbReference type="PROSITE" id="PS51740"/>
    </source>
</evidence>
<dbReference type="InterPro" id="IPR037914">
    <property type="entry name" value="SpoVT-AbrB_sf"/>
</dbReference>
<dbReference type="InterPro" id="IPR035644">
    <property type="entry name" value="MraZ_C"/>
</dbReference>
<dbReference type="GO" id="GO:2000143">
    <property type="term" value="P:negative regulation of DNA-templated transcription initiation"/>
    <property type="evidence" value="ECO:0007669"/>
    <property type="project" value="TreeGrafter"/>
</dbReference>
<keyword evidence="5 7" id="KW-0238">DNA-binding</keyword>
<dbReference type="AlphaFoldDB" id="A0A1T4NZZ9"/>
<dbReference type="GO" id="GO:0005737">
    <property type="term" value="C:cytoplasm"/>
    <property type="evidence" value="ECO:0007669"/>
    <property type="project" value="UniProtKB-UniRule"/>
</dbReference>
<dbReference type="RefSeq" id="WP_078712217.1">
    <property type="nucleotide sequence ID" value="NZ_FUWY01000005.1"/>
</dbReference>
<comment type="subunit">
    <text evidence="7">Forms oligomers.</text>
</comment>
<evidence type="ECO:0000313" key="10">
    <source>
        <dbReference type="Proteomes" id="UP000243297"/>
    </source>
</evidence>
<dbReference type="NCBIfam" id="TIGR00242">
    <property type="entry name" value="division/cell wall cluster transcriptional repressor MraZ"/>
    <property type="match status" value="1"/>
</dbReference>
<keyword evidence="3" id="KW-0677">Repeat</keyword>
<comment type="similarity">
    <text evidence="7">Belongs to the MraZ family.</text>
</comment>
<dbReference type="InterPro" id="IPR020603">
    <property type="entry name" value="MraZ_dom"/>
</dbReference>
<dbReference type="GO" id="GO:0009295">
    <property type="term" value="C:nucleoid"/>
    <property type="evidence" value="ECO:0007669"/>
    <property type="project" value="UniProtKB-SubCell"/>
</dbReference>
<dbReference type="PROSITE" id="PS51740">
    <property type="entry name" value="SPOVT_ABRB"/>
    <property type="match status" value="2"/>
</dbReference>
<reference evidence="10" key="1">
    <citation type="submission" date="2017-02" db="EMBL/GenBank/DDBJ databases">
        <authorList>
            <person name="Varghese N."/>
            <person name="Submissions S."/>
        </authorList>
    </citation>
    <scope>NUCLEOTIDE SEQUENCE [LARGE SCALE GENOMIC DNA]</scope>
    <source>
        <strain evidence="10">ATCC 25662</strain>
    </source>
</reference>
<evidence type="ECO:0000256" key="1">
    <source>
        <dbReference type="ARBA" id="ARBA00013860"/>
    </source>
</evidence>
<comment type="subcellular location">
    <subcellularLocation>
        <location evidence="7">Cytoplasm</location>
        <location evidence="7">Nucleoid</location>
    </subcellularLocation>
</comment>
<dbReference type="Pfam" id="PF02381">
    <property type="entry name" value="MraZ"/>
    <property type="match status" value="2"/>
</dbReference>
<dbReference type="FunFam" id="3.40.1550.20:FF:000002">
    <property type="entry name" value="Transcriptional regulator MraZ"/>
    <property type="match status" value="1"/>
</dbReference>
<feature type="domain" description="SpoVT-AbrB" evidence="8">
    <location>
        <begin position="5"/>
        <end position="47"/>
    </location>
</feature>
<evidence type="ECO:0000256" key="3">
    <source>
        <dbReference type="ARBA" id="ARBA00022737"/>
    </source>
</evidence>
<evidence type="ECO:0000256" key="7">
    <source>
        <dbReference type="HAMAP-Rule" id="MF_01008"/>
    </source>
</evidence>
<dbReference type="HAMAP" id="MF_01008">
    <property type="entry name" value="MraZ"/>
    <property type="match status" value="1"/>
</dbReference>
<dbReference type="Gene3D" id="3.40.1550.20">
    <property type="entry name" value="Transcriptional regulator MraZ domain"/>
    <property type="match status" value="1"/>
</dbReference>
<dbReference type="STRING" id="118967.SAMN02745191_1811"/>
<dbReference type="SUPFAM" id="SSF89447">
    <property type="entry name" value="AbrB/MazE/MraZ-like"/>
    <property type="match status" value="1"/>
</dbReference>
<evidence type="ECO:0000256" key="4">
    <source>
        <dbReference type="ARBA" id="ARBA00023015"/>
    </source>
</evidence>
<dbReference type="CDD" id="cd16320">
    <property type="entry name" value="MraZ_N"/>
    <property type="match status" value="1"/>
</dbReference>
<name>A0A1T4NZZ9_9FIRM</name>
<evidence type="ECO:0000256" key="6">
    <source>
        <dbReference type="ARBA" id="ARBA00023163"/>
    </source>
</evidence>
<dbReference type="Proteomes" id="UP000243297">
    <property type="component" value="Unassembled WGS sequence"/>
</dbReference>
<evidence type="ECO:0000256" key="2">
    <source>
        <dbReference type="ARBA" id="ARBA00022490"/>
    </source>
</evidence>
<dbReference type="PANTHER" id="PTHR34701">
    <property type="entry name" value="TRANSCRIPTIONAL REGULATOR MRAZ"/>
    <property type="match status" value="1"/>
</dbReference>
<accession>A0A1T4NZZ9</accession>
<evidence type="ECO:0000256" key="5">
    <source>
        <dbReference type="ARBA" id="ARBA00023125"/>
    </source>
</evidence>
<keyword evidence="6 7" id="KW-0804">Transcription</keyword>
<dbReference type="EMBL" id="FUWY01000005">
    <property type="protein sequence ID" value="SJZ84702.1"/>
    <property type="molecule type" value="Genomic_DNA"/>
</dbReference>
<sequence length="142" mass="16423">MFIGEFRHNLDSKKRVIIPAKFREELGELFIVTRGLDGCLTVYTMEQWTLLLEQLKKLPSTKKETRLYVRSITSKATECECDGQGRIQLPSYLISEAAIEKECVIVGVADHVEIWSQTRWEGYQEESESFEDVAEQLTDFLL</sequence>
<proteinExistence type="inferred from homology"/>
<dbReference type="CDD" id="cd16321">
    <property type="entry name" value="MraZ_C"/>
    <property type="match status" value="1"/>
</dbReference>